<accession>A0A8S9JXS0</accession>
<organism evidence="2">
    <name type="scientific">Brassica cretica</name>
    <name type="common">Mustard</name>
    <dbReference type="NCBI Taxonomy" id="69181"/>
    <lineage>
        <taxon>Eukaryota</taxon>
        <taxon>Viridiplantae</taxon>
        <taxon>Streptophyta</taxon>
        <taxon>Embryophyta</taxon>
        <taxon>Tracheophyta</taxon>
        <taxon>Spermatophyta</taxon>
        <taxon>Magnoliopsida</taxon>
        <taxon>eudicotyledons</taxon>
        <taxon>Gunneridae</taxon>
        <taxon>Pentapetalae</taxon>
        <taxon>rosids</taxon>
        <taxon>malvids</taxon>
        <taxon>Brassicales</taxon>
        <taxon>Brassicaceae</taxon>
        <taxon>Brassiceae</taxon>
        <taxon>Brassica</taxon>
    </lineage>
</organism>
<evidence type="ECO:0000313" key="2">
    <source>
        <dbReference type="EMBL" id="KAF2586885.1"/>
    </source>
</evidence>
<reference evidence="2" key="1">
    <citation type="submission" date="2019-12" db="EMBL/GenBank/DDBJ databases">
        <title>Genome sequencing and annotation of Brassica cretica.</title>
        <authorList>
            <person name="Studholme D.J."/>
            <person name="Sarris P.F."/>
        </authorList>
    </citation>
    <scope>NUCLEOTIDE SEQUENCE</scope>
    <source>
        <strain evidence="2">PFS-102/07</strain>
        <tissue evidence="2">Leaf</tissue>
    </source>
</reference>
<name>A0A8S9JXS0_BRACR</name>
<dbReference type="Pfam" id="PF13966">
    <property type="entry name" value="zf-RVT"/>
    <property type="match status" value="1"/>
</dbReference>
<dbReference type="AlphaFoldDB" id="A0A8S9JXS0"/>
<proteinExistence type="predicted"/>
<sequence>MDRLLSWELDVEGICSLCGTHQESRNHLFFEYAFSAEVWRAALLRLRVYNAPTSWESVIDWLSAFSGDRQHKVVVLQIWQGCLYEIWKERNSRFHLGTTVPPSKICGGVIRIARSKAVALKNSERKLGTDLVSFWSVA</sequence>
<dbReference type="InterPro" id="IPR026960">
    <property type="entry name" value="RVT-Znf"/>
</dbReference>
<dbReference type="EMBL" id="QGKY02000246">
    <property type="protein sequence ID" value="KAF2586885.1"/>
    <property type="molecule type" value="Genomic_DNA"/>
</dbReference>
<gene>
    <name evidence="2" type="ORF">F2Q70_00034514</name>
</gene>
<protein>
    <recommendedName>
        <fullName evidence="1">Reverse transcriptase zinc-binding domain-containing protein</fullName>
    </recommendedName>
</protein>
<feature type="domain" description="Reverse transcriptase zinc-binding" evidence="1">
    <location>
        <begin position="2"/>
        <end position="39"/>
    </location>
</feature>
<comment type="caution">
    <text evidence="2">The sequence shown here is derived from an EMBL/GenBank/DDBJ whole genome shotgun (WGS) entry which is preliminary data.</text>
</comment>
<evidence type="ECO:0000259" key="1">
    <source>
        <dbReference type="Pfam" id="PF13966"/>
    </source>
</evidence>